<evidence type="ECO:0000259" key="3">
    <source>
        <dbReference type="Pfam" id="PF22725"/>
    </source>
</evidence>
<dbReference type="PANTHER" id="PTHR43818">
    <property type="entry name" value="BCDNA.GH03377"/>
    <property type="match status" value="1"/>
</dbReference>
<organism evidence="4 5">
    <name type="scientific">Kyrpidia spormannii</name>
    <dbReference type="NCBI Taxonomy" id="2055160"/>
    <lineage>
        <taxon>Bacteria</taxon>
        <taxon>Bacillati</taxon>
        <taxon>Bacillota</taxon>
        <taxon>Bacilli</taxon>
        <taxon>Bacillales</taxon>
        <taxon>Alicyclobacillaceae</taxon>
        <taxon>Kyrpidia</taxon>
    </lineage>
</organism>
<evidence type="ECO:0000259" key="2">
    <source>
        <dbReference type="Pfam" id="PF01408"/>
    </source>
</evidence>
<accession>A0A2K8N4W8</accession>
<dbReference type="SUPFAM" id="SSF51735">
    <property type="entry name" value="NAD(P)-binding Rossmann-fold domains"/>
    <property type="match status" value="1"/>
</dbReference>
<dbReference type="GO" id="GO:0000166">
    <property type="term" value="F:nucleotide binding"/>
    <property type="evidence" value="ECO:0007669"/>
    <property type="project" value="InterPro"/>
</dbReference>
<name>A0A2K8N4W8_9BACL</name>
<dbReference type="InterPro" id="IPR055170">
    <property type="entry name" value="GFO_IDH_MocA-like_dom"/>
</dbReference>
<sequence>MASFGLVGPGAFGRFVLSAVAPIPDLRLRWVKSRGGDSAEQAVAEWGEARRSRGLSQDPVQKITGEGTGWPEEPVDVVVVATPPDLQPVYAEQALRQGAAVFLEKPGALDPKRLKEVALVARMRELPAVVDFVMRYNPLVELLRRIVEAGKMGLPERVQMENWAGGGMPEHHWFWDPRRSGGILVEHGVHFFDMVRYILGGEVVPIHGAVWETVRPEGWRAEDRVLAVVEHRGVDPRSGRAWRAPGSYYHGFTRPGNGERTQTGLVFTEGYALVHGWIPEKLELWTDRDDPGLESVIGPWAASTGAQAEIVRQGRVWQVSFPDRQVLYQQAIRSCMEDLLASLQSPGRPVRAPLEEAAQALELAVSLTRLADTRHTVA</sequence>
<dbReference type="RefSeq" id="WP_100667190.1">
    <property type="nucleotide sequence ID" value="NZ_CP024955.1"/>
</dbReference>
<dbReference type="OrthoDB" id="9815825at2"/>
<dbReference type="InterPro" id="IPR000683">
    <property type="entry name" value="Gfo/Idh/MocA-like_OxRdtase_N"/>
</dbReference>
<dbReference type="KEGG" id="kyr:CVV65_04880"/>
<gene>
    <name evidence="4" type="ORF">CVV65_04880</name>
</gene>
<dbReference type="Pfam" id="PF01408">
    <property type="entry name" value="GFO_IDH_MocA"/>
    <property type="match status" value="1"/>
</dbReference>
<dbReference type="InterPro" id="IPR050463">
    <property type="entry name" value="Gfo/Idh/MocA_oxidrdct_glycsds"/>
</dbReference>
<evidence type="ECO:0000313" key="5">
    <source>
        <dbReference type="Proteomes" id="UP000231932"/>
    </source>
</evidence>
<evidence type="ECO:0000313" key="4">
    <source>
        <dbReference type="EMBL" id="ATY84366.1"/>
    </source>
</evidence>
<keyword evidence="5" id="KW-1185">Reference proteome</keyword>
<dbReference type="AlphaFoldDB" id="A0A2K8N4W8"/>
<dbReference type="GO" id="GO:0016491">
    <property type="term" value="F:oxidoreductase activity"/>
    <property type="evidence" value="ECO:0007669"/>
    <property type="project" value="UniProtKB-KW"/>
</dbReference>
<keyword evidence="1" id="KW-0560">Oxidoreductase</keyword>
<dbReference type="Proteomes" id="UP000231932">
    <property type="component" value="Chromosome"/>
</dbReference>
<reference evidence="5" key="1">
    <citation type="submission" date="2017-11" db="EMBL/GenBank/DDBJ databases">
        <title>Complete Genome Sequence of Kyrpidia sp. Strain EA-1, a thermophilic, hydrogen-oxidizing Bacterium, isolated from the Azores.</title>
        <authorList>
            <person name="Reiner J.E."/>
            <person name="Lapp C.J."/>
            <person name="Bunk B."/>
            <person name="Gescher J."/>
        </authorList>
    </citation>
    <scope>NUCLEOTIDE SEQUENCE [LARGE SCALE GENOMIC DNA]</scope>
    <source>
        <strain evidence="5">EA-1</strain>
    </source>
</reference>
<dbReference type="SUPFAM" id="SSF55347">
    <property type="entry name" value="Glyceraldehyde-3-phosphate dehydrogenase-like, C-terminal domain"/>
    <property type="match status" value="1"/>
</dbReference>
<dbReference type="Gene3D" id="3.30.360.10">
    <property type="entry name" value="Dihydrodipicolinate Reductase, domain 2"/>
    <property type="match status" value="1"/>
</dbReference>
<dbReference type="Pfam" id="PF22725">
    <property type="entry name" value="GFO_IDH_MocA_C3"/>
    <property type="match status" value="1"/>
</dbReference>
<dbReference type="Gene3D" id="3.40.50.720">
    <property type="entry name" value="NAD(P)-binding Rossmann-like Domain"/>
    <property type="match status" value="1"/>
</dbReference>
<feature type="domain" description="Gfo/Idh/MocA-like oxidoreductase N-terminal" evidence="2">
    <location>
        <begin position="4"/>
        <end position="130"/>
    </location>
</feature>
<feature type="domain" description="GFO/IDH/MocA-like oxidoreductase" evidence="3">
    <location>
        <begin position="142"/>
        <end position="233"/>
    </location>
</feature>
<dbReference type="EMBL" id="CP024955">
    <property type="protein sequence ID" value="ATY84366.1"/>
    <property type="molecule type" value="Genomic_DNA"/>
</dbReference>
<protein>
    <submittedName>
        <fullName evidence="4">Gfo/Idh/MocA family oxidoreductase</fullName>
    </submittedName>
</protein>
<proteinExistence type="predicted"/>
<dbReference type="PANTHER" id="PTHR43818:SF11">
    <property type="entry name" value="BCDNA.GH03377"/>
    <property type="match status" value="1"/>
</dbReference>
<evidence type="ECO:0000256" key="1">
    <source>
        <dbReference type="ARBA" id="ARBA00023002"/>
    </source>
</evidence>
<dbReference type="InterPro" id="IPR036291">
    <property type="entry name" value="NAD(P)-bd_dom_sf"/>
</dbReference>